<dbReference type="EMBL" id="CP029360">
    <property type="protein sequence ID" value="AWK90308.1"/>
    <property type="molecule type" value="Genomic_DNA"/>
</dbReference>
<proteinExistence type="predicted"/>
<protein>
    <submittedName>
        <fullName evidence="2">Uncharacterized protein</fullName>
    </submittedName>
</protein>
<keyword evidence="3" id="KW-1185">Reference proteome</keyword>
<dbReference type="Proteomes" id="UP000245629">
    <property type="component" value="Plasmid unnamed5"/>
</dbReference>
<organism evidence="2 3">
    <name type="scientific">Azospirillum thermophilum</name>
    <dbReference type="NCBI Taxonomy" id="2202148"/>
    <lineage>
        <taxon>Bacteria</taxon>
        <taxon>Pseudomonadati</taxon>
        <taxon>Pseudomonadota</taxon>
        <taxon>Alphaproteobacteria</taxon>
        <taxon>Rhodospirillales</taxon>
        <taxon>Azospirillaceae</taxon>
        <taxon>Azospirillum</taxon>
    </lineage>
</organism>
<evidence type="ECO:0000256" key="1">
    <source>
        <dbReference type="SAM" id="Phobius"/>
    </source>
</evidence>
<feature type="transmembrane region" description="Helical" evidence="1">
    <location>
        <begin position="12"/>
        <end position="31"/>
    </location>
</feature>
<dbReference type="KEGG" id="azz:DEW08_30290"/>
<reference evidence="3" key="1">
    <citation type="submission" date="2018-05" db="EMBL/GenBank/DDBJ databases">
        <title>Azospirillum thermophila sp. nov., a novel isolated from hot spring.</title>
        <authorList>
            <person name="Zhao Z."/>
        </authorList>
    </citation>
    <scope>NUCLEOTIDE SEQUENCE [LARGE SCALE GENOMIC DNA]</scope>
    <source>
        <strain evidence="3">CFH 70021</strain>
        <plasmid evidence="3">unnamed5</plasmid>
    </source>
</reference>
<gene>
    <name evidence="2" type="ORF">DEW08_30290</name>
</gene>
<keyword evidence="1" id="KW-1133">Transmembrane helix</keyword>
<accession>A0A2S2D0U5</accession>
<dbReference type="AlphaFoldDB" id="A0A2S2D0U5"/>
<name>A0A2S2D0U5_9PROT</name>
<geneLocation type="plasmid" evidence="2 3">
    <name>unnamed5</name>
</geneLocation>
<sequence>MQRIIRKQEAAMFALVQVLITIGLFVAWLVVCRALVAAWRELRCAGAHGAHRPGAPRYS</sequence>
<evidence type="ECO:0000313" key="2">
    <source>
        <dbReference type="EMBL" id="AWK90308.1"/>
    </source>
</evidence>
<keyword evidence="1" id="KW-0812">Transmembrane</keyword>
<keyword evidence="1" id="KW-0472">Membrane</keyword>
<evidence type="ECO:0000313" key="3">
    <source>
        <dbReference type="Proteomes" id="UP000245629"/>
    </source>
</evidence>
<keyword evidence="2" id="KW-0614">Plasmid</keyword>